<organism evidence="3">
    <name type="scientific">Strongyloides stercoralis</name>
    <name type="common">Threadworm</name>
    <dbReference type="NCBI Taxonomy" id="6248"/>
    <lineage>
        <taxon>Eukaryota</taxon>
        <taxon>Metazoa</taxon>
        <taxon>Ecdysozoa</taxon>
        <taxon>Nematoda</taxon>
        <taxon>Chromadorea</taxon>
        <taxon>Rhabditida</taxon>
        <taxon>Tylenchina</taxon>
        <taxon>Panagrolaimomorpha</taxon>
        <taxon>Strongyloidoidea</taxon>
        <taxon>Strongyloididae</taxon>
        <taxon>Strongyloides</taxon>
    </lineage>
</organism>
<name>A0A0K0E1B9_STRER</name>
<accession>A0A0K0E1B9</accession>
<reference evidence="3" key="1">
    <citation type="submission" date="2015-08" db="UniProtKB">
        <authorList>
            <consortium name="WormBaseParasite"/>
        </authorList>
    </citation>
    <scope>IDENTIFICATION</scope>
</reference>
<evidence type="ECO:0000256" key="1">
    <source>
        <dbReference type="SAM" id="Coils"/>
    </source>
</evidence>
<protein>
    <submittedName>
        <fullName evidence="3 4">Uncharacterized protein</fullName>
    </submittedName>
</protein>
<proteinExistence type="predicted"/>
<keyword evidence="1" id="KW-0175">Coiled coil</keyword>
<sequence>MITRAQSKTNLTINLCDQIKQLTCDVKKWKGLYSELEKNYEELESDFKEKERQLIEKSNEIKNEKKITKKLQEEKNCLEEVIIRLNNTVTNNEEEIEILKQEIEVLRLRRYEEKENINVEKNIKEEKNLAEELKLLDVAEPLLCSTPKKNKVKIINQKIVFKIILYLILNKVDVFILLDVDSKVVKYAARKNNLMFEGYEKFESYRKNIFMAVTTLHKVVQNIKEPENVILKIYTNVDELTNINSKSENFKKMKQLVEKIEEIFQLFISYEILFNLKDDYVSFFKETPKICDFIKY</sequence>
<evidence type="ECO:0000313" key="3">
    <source>
        <dbReference type="WBParaSite" id="SSTP_0000328400.1"/>
    </source>
</evidence>
<feature type="coiled-coil region" evidence="1">
    <location>
        <begin position="19"/>
        <end position="136"/>
    </location>
</feature>
<evidence type="ECO:0000313" key="2">
    <source>
        <dbReference type="Proteomes" id="UP000035681"/>
    </source>
</evidence>
<dbReference type="Proteomes" id="UP000035681">
    <property type="component" value="Unplaced"/>
</dbReference>
<keyword evidence="2" id="KW-1185">Reference proteome</keyword>
<evidence type="ECO:0000313" key="4">
    <source>
        <dbReference type="WBParaSite" id="TCONS_00007286.p1"/>
    </source>
</evidence>
<dbReference type="WBParaSite" id="SSTP_0000328400.1">
    <property type="protein sequence ID" value="SSTP_0000328400.1"/>
    <property type="gene ID" value="SSTP_0000328400"/>
</dbReference>
<dbReference type="WBParaSite" id="TCONS_00007286.p1">
    <property type="protein sequence ID" value="TCONS_00007286.p1"/>
    <property type="gene ID" value="XLOC_005324"/>
</dbReference>
<dbReference type="AlphaFoldDB" id="A0A0K0E1B9"/>